<dbReference type="SUPFAM" id="SSF53254">
    <property type="entry name" value="Phosphoglycerate mutase-like"/>
    <property type="match status" value="1"/>
</dbReference>
<keyword evidence="6" id="KW-1185">Reference proteome</keyword>
<dbReference type="InterPro" id="IPR029033">
    <property type="entry name" value="His_PPase_superfam"/>
</dbReference>
<accession>A0A420YGM4</accession>
<feature type="binding site" evidence="3">
    <location>
        <begin position="7"/>
        <end position="14"/>
    </location>
    <ligand>
        <name>substrate</name>
    </ligand>
</feature>
<feature type="binding site" evidence="3">
    <location>
        <position position="61"/>
    </location>
    <ligand>
        <name>substrate</name>
    </ligand>
</feature>
<feature type="active site" description="Proton donor/acceptor" evidence="2">
    <location>
        <position position="88"/>
    </location>
</feature>
<keyword evidence="1" id="KW-0378">Hydrolase</keyword>
<evidence type="ECO:0000313" key="6">
    <source>
        <dbReference type="Proteomes" id="UP000275385"/>
    </source>
</evidence>
<feature type="region of interest" description="Disordered" evidence="4">
    <location>
        <begin position="95"/>
        <end position="116"/>
    </location>
</feature>
<organism evidence="5 6">
    <name type="scientific">Coniochaeta pulveracea</name>
    <dbReference type="NCBI Taxonomy" id="177199"/>
    <lineage>
        <taxon>Eukaryota</taxon>
        <taxon>Fungi</taxon>
        <taxon>Dikarya</taxon>
        <taxon>Ascomycota</taxon>
        <taxon>Pezizomycotina</taxon>
        <taxon>Sordariomycetes</taxon>
        <taxon>Sordariomycetidae</taxon>
        <taxon>Coniochaetales</taxon>
        <taxon>Coniochaetaceae</taxon>
        <taxon>Coniochaeta</taxon>
    </lineage>
</organism>
<dbReference type="EMBL" id="QVQW01000011">
    <property type="protein sequence ID" value="RKU47012.1"/>
    <property type="molecule type" value="Genomic_DNA"/>
</dbReference>
<dbReference type="PROSITE" id="PS00175">
    <property type="entry name" value="PG_MUTASE"/>
    <property type="match status" value="1"/>
</dbReference>
<evidence type="ECO:0000256" key="4">
    <source>
        <dbReference type="SAM" id="MobiDB-lite"/>
    </source>
</evidence>
<dbReference type="GO" id="GO:0005829">
    <property type="term" value="C:cytosol"/>
    <property type="evidence" value="ECO:0007669"/>
    <property type="project" value="TreeGrafter"/>
</dbReference>
<dbReference type="PANTHER" id="PTHR46517">
    <property type="entry name" value="FRUCTOSE-2,6-BISPHOSPHATASE TIGAR"/>
    <property type="match status" value="1"/>
</dbReference>
<evidence type="ECO:0000256" key="1">
    <source>
        <dbReference type="ARBA" id="ARBA00022801"/>
    </source>
</evidence>
<feature type="region of interest" description="Disordered" evidence="4">
    <location>
        <begin position="246"/>
        <end position="270"/>
    </location>
</feature>
<gene>
    <name evidence="5" type="ORF">DL546_008110</name>
</gene>
<feature type="active site" description="Tele-phosphohistidine intermediate" evidence="2">
    <location>
        <position position="8"/>
    </location>
</feature>
<reference evidence="5 6" key="1">
    <citation type="submission" date="2018-08" db="EMBL/GenBank/DDBJ databases">
        <title>Draft genome of the lignicolous fungus Coniochaeta pulveracea.</title>
        <authorList>
            <person name="Borstlap C.J."/>
            <person name="De Witt R.N."/>
            <person name="Botha A."/>
            <person name="Volschenk H."/>
        </authorList>
    </citation>
    <scope>NUCLEOTIDE SEQUENCE [LARGE SCALE GENOMIC DNA]</scope>
    <source>
        <strain evidence="5 6">CAB683</strain>
    </source>
</reference>
<dbReference type="GO" id="GO:0045820">
    <property type="term" value="P:negative regulation of glycolytic process"/>
    <property type="evidence" value="ECO:0007669"/>
    <property type="project" value="TreeGrafter"/>
</dbReference>
<dbReference type="GO" id="GO:0004331">
    <property type="term" value="F:fructose-2,6-bisphosphate 2-phosphatase activity"/>
    <property type="evidence" value="ECO:0007669"/>
    <property type="project" value="TreeGrafter"/>
</dbReference>
<comment type="caution">
    <text evidence="5">The sequence shown here is derived from an EMBL/GenBank/DDBJ whole genome shotgun (WGS) entry which is preliminary data.</text>
</comment>
<dbReference type="PANTHER" id="PTHR46517:SF1">
    <property type="entry name" value="FRUCTOSE-2,6-BISPHOSPHATASE TIGAR"/>
    <property type="match status" value="1"/>
</dbReference>
<proteinExistence type="predicted"/>
<name>A0A420YGM4_9PEZI</name>
<dbReference type="GO" id="GO:0043456">
    <property type="term" value="P:regulation of pentose-phosphate shunt"/>
    <property type="evidence" value="ECO:0007669"/>
    <property type="project" value="TreeGrafter"/>
</dbReference>
<dbReference type="STRING" id="177199.A0A420YGM4"/>
<evidence type="ECO:0000256" key="2">
    <source>
        <dbReference type="PIRSR" id="PIRSR613078-1"/>
    </source>
</evidence>
<dbReference type="Proteomes" id="UP000275385">
    <property type="component" value="Unassembled WGS sequence"/>
</dbReference>
<dbReference type="SMART" id="SM00855">
    <property type="entry name" value="PGAM"/>
    <property type="match status" value="1"/>
</dbReference>
<dbReference type="CDD" id="cd07067">
    <property type="entry name" value="HP_PGM_like"/>
    <property type="match status" value="1"/>
</dbReference>
<evidence type="ECO:0000256" key="3">
    <source>
        <dbReference type="PIRSR" id="PIRSR613078-2"/>
    </source>
</evidence>
<evidence type="ECO:0000313" key="5">
    <source>
        <dbReference type="EMBL" id="RKU47012.1"/>
    </source>
</evidence>
<sequence>MRLFLVRHGESVDNVAGIYAGSRDSPLTTHGVLQARRLGSHLAERTEPEPLLHIFSSDLQRAAMTAQAVADAHKPSQVEVVQLADLRERDFRSTEGAKFGSRALTGGGGNPHPDAETQTEMTVRVERFIRGHLAPVLASVDLTDRQGSVVVVAHGIILNVLLRSLLTRYAPTEPEPGKPEWLATWSNTGYLEAVVTVTPPGPGLVATQTPSARSVRSDGPGRISLGVVSVNNTDHLRGLRKTRGGIGSAKFDNKQKTMDSFFKPAPKSGG</sequence>
<dbReference type="OrthoDB" id="354304at2759"/>
<dbReference type="InterPro" id="IPR051695">
    <property type="entry name" value="Phosphoglycerate_Mutase"/>
</dbReference>
<dbReference type="InterPro" id="IPR013078">
    <property type="entry name" value="His_Pase_superF_clade-1"/>
</dbReference>
<dbReference type="AlphaFoldDB" id="A0A420YGM4"/>
<dbReference type="Pfam" id="PF00300">
    <property type="entry name" value="His_Phos_1"/>
    <property type="match status" value="1"/>
</dbReference>
<evidence type="ECO:0008006" key="7">
    <source>
        <dbReference type="Google" id="ProtNLM"/>
    </source>
</evidence>
<protein>
    <recommendedName>
        <fullName evidence="7">Phosphoglycerate mutase</fullName>
    </recommendedName>
</protein>
<dbReference type="InterPro" id="IPR001345">
    <property type="entry name" value="PG/BPGM_mutase_AS"/>
</dbReference>
<dbReference type="Gene3D" id="3.40.50.1240">
    <property type="entry name" value="Phosphoglycerate mutase-like"/>
    <property type="match status" value="1"/>
</dbReference>